<dbReference type="GO" id="GO:0005524">
    <property type="term" value="F:ATP binding"/>
    <property type="evidence" value="ECO:0007669"/>
    <property type="project" value="UniProtKB-UniRule"/>
</dbReference>
<keyword evidence="2 4" id="KW-0833">Ubl conjugation pathway</keyword>
<keyword evidence="1" id="KW-0808">Transferase</keyword>
<dbReference type="CDD" id="cd23798">
    <property type="entry name" value="UBCc_UBE2I"/>
    <property type="match status" value="1"/>
</dbReference>
<evidence type="ECO:0000313" key="7">
    <source>
        <dbReference type="Proteomes" id="UP001314170"/>
    </source>
</evidence>
<dbReference type="Pfam" id="PF00179">
    <property type="entry name" value="UQ_con"/>
    <property type="match status" value="1"/>
</dbReference>
<reference evidence="6 7" key="1">
    <citation type="submission" date="2024-01" db="EMBL/GenBank/DDBJ databases">
        <authorList>
            <person name="Waweru B."/>
        </authorList>
    </citation>
    <scope>NUCLEOTIDE SEQUENCE [LARGE SCALE GENOMIC DNA]</scope>
</reference>
<evidence type="ECO:0000313" key="6">
    <source>
        <dbReference type="EMBL" id="CAK7347507.1"/>
    </source>
</evidence>
<dbReference type="EMBL" id="CAWUPB010001173">
    <property type="protein sequence ID" value="CAK7347507.1"/>
    <property type="molecule type" value="Genomic_DNA"/>
</dbReference>
<accession>A0AAV1S9E2</accession>
<dbReference type="PANTHER" id="PTHR24067">
    <property type="entry name" value="UBIQUITIN-CONJUGATING ENZYME E2"/>
    <property type="match status" value="1"/>
</dbReference>
<sequence>MSGGGIARGRLAEERKSWRKNHPHGFVAKPDSSPDGSLDLMVWKCIIPGKPGTDWEGGYFPLTLHFSEDYPSKPPKCKFPQGFFHPNIYPSGTVCLSILNEDYGWRPAITVKQILVGIQDLLDQPNPADPAQTDGYQLFVQDPAEYRRRPCFPFLDQLIVNLFSRALRQSPPLLVSNMTTFGYKTYLGCPLRLLFIPLAKQNDMWKWVVLKP</sequence>
<keyword evidence="4" id="KW-0547">Nucleotide-binding</keyword>
<name>A0AAV1S9E2_9ROSI</name>
<evidence type="ECO:0000256" key="2">
    <source>
        <dbReference type="ARBA" id="ARBA00022786"/>
    </source>
</evidence>
<dbReference type="InterPro" id="IPR023313">
    <property type="entry name" value="UBQ-conjugating_AS"/>
</dbReference>
<protein>
    <recommendedName>
        <fullName evidence="5">UBC core domain-containing protein</fullName>
    </recommendedName>
</protein>
<dbReference type="FunFam" id="3.10.110.10:FF:000038">
    <property type="entry name" value="SUMO-conjugating enzyme SCE1"/>
    <property type="match status" value="1"/>
</dbReference>
<comment type="similarity">
    <text evidence="4">Belongs to the ubiquitin-conjugating enzyme family.</text>
</comment>
<dbReference type="PROSITE" id="PS00183">
    <property type="entry name" value="UBC_1"/>
    <property type="match status" value="1"/>
</dbReference>
<gene>
    <name evidence="6" type="ORF">DCAF_LOCUS20194</name>
</gene>
<dbReference type="GO" id="GO:0016740">
    <property type="term" value="F:transferase activity"/>
    <property type="evidence" value="ECO:0007669"/>
    <property type="project" value="UniProtKB-KW"/>
</dbReference>
<proteinExistence type="inferred from homology"/>
<evidence type="ECO:0000259" key="5">
    <source>
        <dbReference type="PROSITE" id="PS50127"/>
    </source>
</evidence>
<feature type="active site" description="Glycyl thioester intermediate" evidence="3">
    <location>
        <position position="95"/>
    </location>
</feature>
<dbReference type="Gene3D" id="3.10.110.10">
    <property type="entry name" value="Ubiquitin Conjugating Enzyme"/>
    <property type="match status" value="1"/>
</dbReference>
<dbReference type="Proteomes" id="UP001314170">
    <property type="component" value="Unassembled WGS sequence"/>
</dbReference>
<dbReference type="InterPro" id="IPR016135">
    <property type="entry name" value="UBQ-conjugating_enzyme/RWD"/>
</dbReference>
<dbReference type="SMART" id="SM00212">
    <property type="entry name" value="UBCc"/>
    <property type="match status" value="1"/>
</dbReference>
<dbReference type="SUPFAM" id="SSF54495">
    <property type="entry name" value="UBC-like"/>
    <property type="match status" value="1"/>
</dbReference>
<organism evidence="6 7">
    <name type="scientific">Dovyalis caffra</name>
    <dbReference type="NCBI Taxonomy" id="77055"/>
    <lineage>
        <taxon>Eukaryota</taxon>
        <taxon>Viridiplantae</taxon>
        <taxon>Streptophyta</taxon>
        <taxon>Embryophyta</taxon>
        <taxon>Tracheophyta</taxon>
        <taxon>Spermatophyta</taxon>
        <taxon>Magnoliopsida</taxon>
        <taxon>eudicotyledons</taxon>
        <taxon>Gunneridae</taxon>
        <taxon>Pentapetalae</taxon>
        <taxon>rosids</taxon>
        <taxon>fabids</taxon>
        <taxon>Malpighiales</taxon>
        <taxon>Salicaceae</taxon>
        <taxon>Flacourtieae</taxon>
        <taxon>Dovyalis</taxon>
    </lineage>
</organism>
<evidence type="ECO:0000256" key="1">
    <source>
        <dbReference type="ARBA" id="ARBA00022679"/>
    </source>
</evidence>
<dbReference type="InterPro" id="IPR000608">
    <property type="entry name" value="UBC"/>
</dbReference>
<keyword evidence="7" id="KW-1185">Reference proteome</keyword>
<evidence type="ECO:0000256" key="3">
    <source>
        <dbReference type="PROSITE-ProRule" id="PRU10133"/>
    </source>
</evidence>
<dbReference type="InterPro" id="IPR050113">
    <property type="entry name" value="Ub_conjugating_enzyme"/>
</dbReference>
<dbReference type="AlphaFoldDB" id="A0AAV1S9E2"/>
<dbReference type="PROSITE" id="PS50127">
    <property type="entry name" value="UBC_2"/>
    <property type="match status" value="1"/>
</dbReference>
<comment type="caution">
    <text evidence="6">The sequence shown here is derived from an EMBL/GenBank/DDBJ whole genome shotgun (WGS) entry which is preliminary data.</text>
</comment>
<feature type="domain" description="UBC core" evidence="5">
    <location>
        <begin position="6"/>
        <end position="159"/>
    </location>
</feature>
<evidence type="ECO:0000256" key="4">
    <source>
        <dbReference type="RuleBase" id="RU362109"/>
    </source>
</evidence>
<keyword evidence="4" id="KW-0067">ATP-binding</keyword>